<keyword evidence="2" id="KW-0732">Signal</keyword>
<dbReference type="InterPro" id="IPR005297">
    <property type="entry name" value="Lipoprotein_repeat"/>
</dbReference>
<dbReference type="Proteomes" id="UP000035722">
    <property type="component" value="Unassembled WGS sequence"/>
</dbReference>
<sequence length="183" mass="17749">MGAGLAILALTAALTGCAGGSGTTPAATSPAVTAGSPAASATAPAASVSPPSATSSSTASAGVDLKTASSSAGTIVVDAKGMSLYFFTKDVKDSGTSACTGACLAAWPPLITTSDTPKVEGVTGTVGTITTPEGAKQVTLNGMPLYYYAKDTKAGDIVGQGVNDVWYLADPSGEMIKKGASGY</sequence>
<dbReference type="AlphaFoldDB" id="A0A024GXA1"/>
<dbReference type="EMBL" id="CAQI01000025">
    <property type="protein sequence ID" value="CCQ44257.1"/>
    <property type="molecule type" value="Genomic_DNA"/>
</dbReference>
<feature type="region of interest" description="Disordered" evidence="1">
    <location>
        <begin position="41"/>
        <end position="61"/>
    </location>
</feature>
<name>A0A024GXA1_9MICC</name>
<accession>A0A024GXA1</accession>
<keyword evidence="4" id="KW-1185">Reference proteome</keyword>
<protein>
    <recommendedName>
        <fullName evidence="5">Lipoprotein</fullName>
    </recommendedName>
</protein>
<comment type="caution">
    <text evidence="3">The sequence shown here is derived from an EMBL/GenBank/DDBJ whole genome shotgun (WGS) entry which is preliminary data.</text>
</comment>
<proteinExistence type="predicted"/>
<evidence type="ECO:0000313" key="4">
    <source>
        <dbReference type="Proteomes" id="UP000035722"/>
    </source>
</evidence>
<evidence type="ECO:0000256" key="2">
    <source>
        <dbReference type="SAM" id="SignalP"/>
    </source>
</evidence>
<evidence type="ECO:0000313" key="3">
    <source>
        <dbReference type="EMBL" id="CCQ44257.1"/>
    </source>
</evidence>
<evidence type="ECO:0000256" key="1">
    <source>
        <dbReference type="SAM" id="MobiDB-lite"/>
    </source>
</evidence>
<dbReference type="PANTHER" id="PTHR39335">
    <property type="entry name" value="BLL4220 PROTEIN"/>
    <property type="match status" value="1"/>
</dbReference>
<feature type="chain" id="PRO_5038944810" description="Lipoprotein" evidence="2">
    <location>
        <begin position="19"/>
        <end position="183"/>
    </location>
</feature>
<gene>
    <name evidence="3" type="ORF">ARTSIC4J27_181</name>
</gene>
<dbReference type="GO" id="GO:0043448">
    <property type="term" value="P:alkane catabolic process"/>
    <property type="evidence" value="ECO:0007669"/>
    <property type="project" value="TreeGrafter"/>
</dbReference>
<dbReference type="Pfam" id="PF03640">
    <property type="entry name" value="Lipoprotein_15"/>
    <property type="match status" value="2"/>
</dbReference>
<reference evidence="4" key="1">
    <citation type="journal article" date="2014" name="Genome Announc.">
        <title>Genome Sequence of Arthrobacter siccitolerans 4J27, a Xeroprotectant-Producing Desiccation-Tolerant Microorganism.</title>
        <authorList>
            <person name="Manzanera M."/>
            <person name="Santa-Cruz-Calvo L."/>
            <person name="Vilchez J.I."/>
            <person name="Garcia-Fontana C."/>
            <person name="Silva-Castro G.A."/>
            <person name="Calvo C."/>
            <person name="Gonzalez-Lopez J."/>
        </authorList>
    </citation>
    <scope>NUCLEOTIDE SEQUENCE [LARGE SCALE GENOMIC DNA]</scope>
    <source>
        <strain evidence="4">4J27</strain>
    </source>
</reference>
<feature type="signal peptide" evidence="2">
    <location>
        <begin position="1"/>
        <end position="18"/>
    </location>
</feature>
<dbReference type="STRING" id="861266.ARTSIC4J27_181"/>
<organism evidence="3 4">
    <name type="scientific">Pseudarthrobacter siccitolerans</name>
    <dbReference type="NCBI Taxonomy" id="861266"/>
    <lineage>
        <taxon>Bacteria</taxon>
        <taxon>Bacillati</taxon>
        <taxon>Actinomycetota</taxon>
        <taxon>Actinomycetes</taxon>
        <taxon>Micrococcales</taxon>
        <taxon>Micrococcaceae</taxon>
        <taxon>Pseudarthrobacter</taxon>
    </lineage>
</organism>
<evidence type="ECO:0008006" key="5">
    <source>
        <dbReference type="Google" id="ProtNLM"/>
    </source>
</evidence>
<dbReference type="PANTHER" id="PTHR39335:SF1">
    <property type="entry name" value="BLL4220 PROTEIN"/>
    <property type="match status" value="1"/>
</dbReference>